<dbReference type="InterPro" id="IPR007627">
    <property type="entry name" value="RNA_pol_sigma70_r2"/>
</dbReference>
<sequence>MFKKTPFLTEIINDLAVHNSEAAYKALFNNLFNPLRRFSFCLLKSRELAEEVASDVLFILWQRRAELPLVQNVHSYAFIIARNLSLNIIKKNAKSDVVSINDISIDIFLDNETPEQILISSELKNQIEHSINQLPPKGKLVFKLIKEDGFSYKEVAEILNISVKTVDAHLVAALKKITGILNKEFNLV</sequence>
<dbReference type="Gene3D" id="1.10.10.10">
    <property type="entry name" value="Winged helix-like DNA-binding domain superfamily/Winged helix DNA-binding domain"/>
    <property type="match status" value="1"/>
</dbReference>
<dbReference type="RefSeq" id="WP_074489899.1">
    <property type="nucleotide sequence ID" value="NZ_FPAM01000015.1"/>
</dbReference>
<dbReference type="CDD" id="cd06171">
    <property type="entry name" value="Sigma70_r4"/>
    <property type="match status" value="1"/>
</dbReference>
<dbReference type="EMBL" id="MPPL01000001">
    <property type="protein sequence ID" value="OKS87253.1"/>
    <property type="molecule type" value="Genomic_DNA"/>
</dbReference>
<evidence type="ECO:0000313" key="6">
    <source>
        <dbReference type="EMBL" id="OKS87253.1"/>
    </source>
</evidence>
<dbReference type="OrthoDB" id="659361at2"/>
<dbReference type="PANTHER" id="PTHR43133">
    <property type="entry name" value="RNA POLYMERASE ECF-TYPE SIGMA FACTO"/>
    <property type="match status" value="1"/>
</dbReference>
<keyword evidence="3" id="KW-0731">Sigma factor</keyword>
<dbReference type="InterPro" id="IPR013249">
    <property type="entry name" value="RNA_pol_sigma70_r4_t2"/>
</dbReference>
<evidence type="ECO:0000259" key="5">
    <source>
        <dbReference type="PROSITE" id="PS00622"/>
    </source>
</evidence>
<dbReference type="InterPro" id="IPR013325">
    <property type="entry name" value="RNA_pol_sigma_r2"/>
</dbReference>
<evidence type="ECO:0000313" key="7">
    <source>
        <dbReference type="Proteomes" id="UP000186720"/>
    </source>
</evidence>
<comment type="caution">
    <text evidence="6">The sequence shown here is derived from an EMBL/GenBank/DDBJ whole genome shotgun (WGS) entry which is preliminary data.</text>
</comment>
<evidence type="ECO:0000256" key="4">
    <source>
        <dbReference type="ARBA" id="ARBA00023163"/>
    </source>
</evidence>
<dbReference type="Proteomes" id="UP000186720">
    <property type="component" value="Unassembled WGS sequence"/>
</dbReference>
<dbReference type="Pfam" id="PF04542">
    <property type="entry name" value="Sigma70_r2"/>
    <property type="match status" value="1"/>
</dbReference>
<feature type="domain" description="HTH luxR-type" evidence="5">
    <location>
        <begin position="149"/>
        <end position="176"/>
    </location>
</feature>
<dbReference type="InterPro" id="IPR039425">
    <property type="entry name" value="RNA_pol_sigma-70-like"/>
</dbReference>
<organism evidence="6 7">
    <name type="scientific">Mucilaginibacter polytrichastri</name>
    <dbReference type="NCBI Taxonomy" id="1302689"/>
    <lineage>
        <taxon>Bacteria</taxon>
        <taxon>Pseudomonadati</taxon>
        <taxon>Bacteroidota</taxon>
        <taxon>Sphingobacteriia</taxon>
        <taxon>Sphingobacteriales</taxon>
        <taxon>Sphingobacteriaceae</taxon>
        <taxon>Mucilaginibacter</taxon>
    </lineage>
</organism>
<dbReference type="GO" id="GO:0003677">
    <property type="term" value="F:DNA binding"/>
    <property type="evidence" value="ECO:0007669"/>
    <property type="project" value="InterPro"/>
</dbReference>
<dbReference type="Pfam" id="PF08281">
    <property type="entry name" value="Sigma70_r4_2"/>
    <property type="match status" value="1"/>
</dbReference>
<proteinExistence type="inferred from homology"/>
<dbReference type="InterPro" id="IPR036388">
    <property type="entry name" value="WH-like_DNA-bd_sf"/>
</dbReference>
<dbReference type="AlphaFoldDB" id="A0A1Q5ZZQ9"/>
<dbReference type="NCBIfam" id="TIGR02937">
    <property type="entry name" value="sigma70-ECF"/>
    <property type="match status" value="1"/>
</dbReference>
<dbReference type="STRING" id="1302689.RG47T_2712"/>
<name>A0A1Q5ZZQ9_9SPHI</name>
<evidence type="ECO:0000256" key="1">
    <source>
        <dbReference type="ARBA" id="ARBA00010641"/>
    </source>
</evidence>
<dbReference type="PROSITE" id="PS00622">
    <property type="entry name" value="HTH_LUXR_1"/>
    <property type="match status" value="1"/>
</dbReference>
<dbReference type="SUPFAM" id="SSF88659">
    <property type="entry name" value="Sigma3 and sigma4 domains of RNA polymerase sigma factors"/>
    <property type="match status" value="1"/>
</dbReference>
<dbReference type="Gene3D" id="1.10.1740.10">
    <property type="match status" value="1"/>
</dbReference>
<dbReference type="SUPFAM" id="SSF88946">
    <property type="entry name" value="Sigma2 domain of RNA polymerase sigma factors"/>
    <property type="match status" value="1"/>
</dbReference>
<accession>A0A1Q5ZZQ9</accession>
<dbReference type="InterPro" id="IPR000792">
    <property type="entry name" value="Tscrpt_reg_LuxR_C"/>
</dbReference>
<comment type="similarity">
    <text evidence="1">Belongs to the sigma-70 factor family. ECF subfamily.</text>
</comment>
<reference evidence="6 7" key="1">
    <citation type="submission" date="2016-11" db="EMBL/GenBank/DDBJ databases">
        <title>Whole Genome Sequencing of Mucilaginibacter polytrichastri RG4-7(T) isolated from the moss sample.</title>
        <authorList>
            <person name="Li Y."/>
        </authorList>
    </citation>
    <scope>NUCLEOTIDE SEQUENCE [LARGE SCALE GENOMIC DNA]</scope>
    <source>
        <strain evidence="6 7">RG4-7</strain>
    </source>
</reference>
<gene>
    <name evidence="6" type="ORF">RG47T_2712</name>
</gene>
<dbReference type="GO" id="GO:0006352">
    <property type="term" value="P:DNA-templated transcription initiation"/>
    <property type="evidence" value="ECO:0007669"/>
    <property type="project" value="InterPro"/>
</dbReference>
<evidence type="ECO:0000256" key="2">
    <source>
        <dbReference type="ARBA" id="ARBA00023015"/>
    </source>
</evidence>
<keyword evidence="2" id="KW-0805">Transcription regulation</keyword>
<dbReference type="InterPro" id="IPR013324">
    <property type="entry name" value="RNA_pol_sigma_r3/r4-like"/>
</dbReference>
<dbReference type="InterPro" id="IPR014284">
    <property type="entry name" value="RNA_pol_sigma-70_dom"/>
</dbReference>
<dbReference type="GO" id="GO:0016987">
    <property type="term" value="F:sigma factor activity"/>
    <property type="evidence" value="ECO:0007669"/>
    <property type="project" value="UniProtKB-KW"/>
</dbReference>
<keyword evidence="4" id="KW-0804">Transcription</keyword>
<dbReference type="PANTHER" id="PTHR43133:SF46">
    <property type="entry name" value="RNA POLYMERASE SIGMA-70 FACTOR ECF SUBFAMILY"/>
    <property type="match status" value="1"/>
</dbReference>
<keyword evidence="7" id="KW-1185">Reference proteome</keyword>
<protein>
    <recommendedName>
        <fullName evidence="5">HTH luxR-type domain-containing protein</fullName>
    </recommendedName>
</protein>
<evidence type="ECO:0000256" key="3">
    <source>
        <dbReference type="ARBA" id="ARBA00023082"/>
    </source>
</evidence>